<accession>A0A934TYQ7</accession>
<reference evidence="13" key="2">
    <citation type="submission" date="2021-01" db="EMBL/GenBank/DDBJ databases">
        <authorList>
            <person name="Kang M."/>
        </authorList>
    </citation>
    <scope>NUCLEOTIDE SEQUENCE</scope>
    <source>
        <strain evidence="13">KACC 17527</strain>
    </source>
</reference>
<dbReference type="GO" id="GO:0000155">
    <property type="term" value="F:phosphorelay sensor kinase activity"/>
    <property type="evidence" value="ECO:0007669"/>
    <property type="project" value="InterPro"/>
</dbReference>
<evidence type="ECO:0000256" key="11">
    <source>
        <dbReference type="SAM" id="Phobius"/>
    </source>
</evidence>
<dbReference type="EC" id="2.7.13.3" evidence="3"/>
<reference evidence="13" key="1">
    <citation type="journal article" date="2012" name="J. Microbiol. Biotechnol.">
        <title>Ramlibacter ginsenosidimutans sp. nov., with ginsenoside-converting activity.</title>
        <authorList>
            <person name="Wang L."/>
            <person name="An D.S."/>
            <person name="Kim S.G."/>
            <person name="Jin F.X."/>
            <person name="Kim S.C."/>
            <person name="Lee S.T."/>
            <person name="Im W.T."/>
        </authorList>
    </citation>
    <scope>NUCLEOTIDE SEQUENCE</scope>
    <source>
        <strain evidence="13">KACC 17527</strain>
    </source>
</reference>
<dbReference type="PROSITE" id="PS50109">
    <property type="entry name" value="HIS_KIN"/>
    <property type="match status" value="1"/>
</dbReference>
<keyword evidence="7 13" id="KW-0418">Kinase</keyword>
<evidence type="ECO:0000313" key="14">
    <source>
        <dbReference type="Proteomes" id="UP000630528"/>
    </source>
</evidence>
<gene>
    <name evidence="13" type="ORF">JJB11_21775</name>
</gene>
<proteinExistence type="predicted"/>
<evidence type="ECO:0000256" key="8">
    <source>
        <dbReference type="ARBA" id="ARBA00022989"/>
    </source>
</evidence>
<dbReference type="InterPro" id="IPR004358">
    <property type="entry name" value="Sig_transdc_His_kin-like_C"/>
</dbReference>
<dbReference type="SMART" id="SM00387">
    <property type="entry name" value="HATPase_c"/>
    <property type="match status" value="1"/>
</dbReference>
<keyword evidence="10 11" id="KW-0472">Membrane</keyword>
<evidence type="ECO:0000256" key="5">
    <source>
        <dbReference type="ARBA" id="ARBA00022679"/>
    </source>
</evidence>
<dbReference type="InterPro" id="IPR005467">
    <property type="entry name" value="His_kinase_dom"/>
</dbReference>
<dbReference type="SUPFAM" id="SSF47384">
    <property type="entry name" value="Homodimeric domain of signal transducing histidine kinase"/>
    <property type="match status" value="1"/>
</dbReference>
<keyword evidence="14" id="KW-1185">Reference proteome</keyword>
<keyword evidence="8 11" id="KW-1133">Transmembrane helix</keyword>
<evidence type="ECO:0000256" key="9">
    <source>
        <dbReference type="ARBA" id="ARBA00023012"/>
    </source>
</evidence>
<sequence length="442" mass="47321">MTHARAQRSLQWRLIVGLVTAILLTGAVAAALSFVWALHDANEILDGSLQDTADMIATGQMAIPREPAQLAGSEPENDVLVLPLGAPGVAPPTGMATAAAGLPPGLHTLSWQGQGWRVLVTSAGSQRIAIAQRTQERDEIAQHSAIRTLTPLLLLIPVLVLLVREVVRRTLHPVAALARHVDSNPMVAAARLPQADVPVEIAPFLDSIQRLLNELTESLEQQRRFVANAAHELRSPMAALHLQAINLDPVVSEEGRERLEQLRSGIDRMRRLLEQLLAMARSEADNEGLSSVSLGQVAHEVIAELVLSAGAKGIDLGMDRDDGQAWVSGTHLLLHTLIRNAVENAVKYSPPECMVTVSVYREGNQAVVTVDDGGPGIPASLAAHVFEAFYRIPGTSEAGSGLGLAIVAAIAKRLGGRAALRPRDNGLGMRFEYRQVLATPPR</sequence>
<dbReference type="Gene3D" id="1.10.287.130">
    <property type="match status" value="1"/>
</dbReference>
<comment type="subcellular location">
    <subcellularLocation>
        <location evidence="2">Membrane</location>
        <topology evidence="2">Multi-pass membrane protein</topology>
    </subcellularLocation>
</comment>
<comment type="caution">
    <text evidence="13">The sequence shown here is derived from an EMBL/GenBank/DDBJ whole genome shotgun (WGS) entry which is preliminary data.</text>
</comment>
<evidence type="ECO:0000256" key="1">
    <source>
        <dbReference type="ARBA" id="ARBA00000085"/>
    </source>
</evidence>
<evidence type="ECO:0000256" key="6">
    <source>
        <dbReference type="ARBA" id="ARBA00022692"/>
    </source>
</evidence>
<dbReference type="InterPro" id="IPR003661">
    <property type="entry name" value="HisK_dim/P_dom"/>
</dbReference>
<comment type="catalytic activity">
    <reaction evidence="1">
        <text>ATP + protein L-histidine = ADP + protein N-phospho-L-histidine.</text>
        <dbReference type="EC" id="2.7.13.3"/>
    </reaction>
</comment>
<dbReference type="EMBL" id="JAEPWM010000011">
    <property type="protein sequence ID" value="MBK6008737.1"/>
    <property type="molecule type" value="Genomic_DNA"/>
</dbReference>
<evidence type="ECO:0000256" key="2">
    <source>
        <dbReference type="ARBA" id="ARBA00004141"/>
    </source>
</evidence>
<feature type="domain" description="Histidine kinase" evidence="12">
    <location>
        <begin position="228"/>
        <end position="439"/>
    </location>
</feature>
<dbReference type="InterPro" id="IPR003594">
    <property type="entry name" value="HATPase_dom"/>
</dbReference>
<keyword evidence="9" id="KW-0902">Two-component regulatory system</keyword>
<organism evidence="13 14">
    <name type="scientific">Ramlibacter ginsenosidimutans</name>
    <dbReference type="NCBI Taxonomy" id="502333"/>
    <lineage>
        <taxon>Bacteria</taxon>
        <taxon>Pseudomonadati</taxon>
        <taxon>Pseudomonadota</taxon>
        <taxon>Betaproteobacteria</taxon>
        <taxon>Burkholderiales</taxon>
        <taxon>Comamonadaceae</taxon>
        <taxon>Ramlibacter</taxon>
    </lineage>
</organism>
<dbReference type="PANTHER" id="PTHR45436:SF15">
    <property type="entry name" value="SENSOR HISTIDINE KINASE CUSS"/>
    <property type="match status" value="1"/>
</dbReference>
<dbReference type="RefSeq" id="WP_201176540.1">
    <property type="nucleotide sequence ID" value="NZ_JAEPWM010000011.1"/>
</dbReference>
<dbReference type="InterPro" id="IPR036097">
    <property type="entry name" value="HisK_dim/P_sf"/>
</dbReference>
<evidence type="ECO:0000313" key="13">
    <source>
        <dbReference type="EMBL" id="MBK6008737.1"/>
    </source>
</evidence>
<dbReference type="SUPFAM" id="SSF55874">
    <property type="entry name" value="ATPase domain of HSP90 chaperone/DNA topoisomerase II/histidine kinase"/>
    <property type="match status" value="1"/>
</dbReference>
<keyword evidence="6 11" id="KW-0812">Transmembrane</keyword>
<dbReference type="Pfam" id="PF02518">
    <property type="entry name" value="HATPase_c"/>
    <property type="match status" value="1"/>
</dbReference>
<name>A0A934TYQ7_9BURK</name>
<evidence type="ECO:0000256" key="4">
    <source>
        <dbReference type="ARBA" id="ARBA00022553"/>
    </source>
</evidence>
<dbReference type="InterPro" id="IPR036890">
    <property type="entry name" value="HATPase_C_sf"/>
</dbReference>
<evidence type="ECO:0000256" key="7">
    <source>
        <dbReference type="ARBA" id="ARBA00022777"/>
    </source>
</evidence>
<dbReference type="Pfam" id="PF00512">
    <property type="entry name" value="HisKA"/>
    <property type="match status" value="1"/>
</dbReference>
<keyword evidence="5" id="KW-0808">Transferase</keyword>
<keyword evidence="4" id="KW-0597">Phosphoprotein</keyword>
<dbReference type="PANTHER" id="PTHR45436">
    <property type="entry name" value="SENSOR HISTIDINE KINASE YKOH"/>
    <property type="match status" value="1"/>
</dbReference>
<dbReference type="CDD" id="cd00082">
    <property type="entry name" value="HisKA"/>
    <property type="match status" value="1"/>
</dbReference>
<dbReference type="Proteomes" id="UP000630528">
    <property type="component" value="Unassembled WGS sequence"/>
</dbReference>
<dbReference type="InterPro" id="IPR050428">
    <property type="entry name" value="TCS_sensor_his_kinase"/>
</dbReference>
<protein>
    <recommendedName>
        <fullName evidence="3">histidine kinase</fullName>
        <ecNumber evidence="3">2.7.13.3</ecNumber>
    </recommendedName>
</protein>
<evidence type="ECO:0000259" key="12">
    <source>
        <dbReference type="PROSITE" id="PS50109"/>
    </source>
</evidence>
<dbReference type="GO" id="GO:0005886">
    <property type="term" value="C:plasma membrane"/>
    <property type="evidence" value="ECO:0007669"/>
    <property type="project" value="TreeGrafter"/>
</dbReference>
<evidence type="ECO:0000256" key="3">
    <source>
        <dbReference type="ARBA" id="ARBA00012438"/>
    </source>
</evidence>
<feature type="transmembrane region" description="Helical" evidence="11">
    <location>
        <begin position="12"/>
        <end position="38"/>
    </location>
</feature>
<dbReference type="PRINTS" id="PR00344">
    <property type="entry name" value="BCTRLSENSOR"/>
</dbReference>
<dbReference type="SMART" id="SM00388">
    <property type="entry name" value="HisKA"/>
    <property type="match status" value="1"/>
</dbReference>
<dbReference type="Gene3D" id="3.30.565.10">
    <property type="entry name" value="Histidine kinase-like ATPase, C-terminal domain"/>
    <property type="match status" value="1"/>
</dbReference>
<dbReference type="AlphaFoldDB" id="A0A934TYQ7"/>
<evidence type="ECO:0000256" key="10">
    <source>
        <dbReference type="ARBA" id="ARBA00023136"/>
    </source>
</evidence>
<dbReference type="CDD" id="cd00075">
    <property type="entry name" value="HATPase"/>
    <property type="match status" value="1"/>
</dbReference>